<accession>A0A0R0EPF4</accession>
<dbReference type="EnsemblPlants" id="KRG96077">
    <property type="protein sequence ID" value="KRG96077"/>
    <property type="gene ID" value="GLYMA_19G188000"/>
</dbReference>
<sequence length="117" mass="13132">MWRAMEVAVAYALEDAQLRISISPFSVLFMLPLTKSHPPTLARLYSYYIHKSSHTFNSFYNTQSNIHSRTLSKLHPFSNNSPRCLCGSGGGGDAYGAFLSVFPFGSIMVEHEYYVIS</sequence>
<keyword evidence="3" id="KW-1185">Reference proteome</keyword>
<dbReference type="Proteomes" id="UP000008827">
    <property type="component" value="Chromosome 19"/>
</dbReference>
<dbReference type="AlphaFoldDB" id="A0A0R0EPF4"/>
<name>A0A0R0EPF4_SOYBN</name>
<gene>
    <name evidence="1" type="ORF">GLYMA_19G188000</name>
</gene>
<organism evidence="1">
    <name type="scientific">Glycine max</name>
    <name type="common">Soybean</name>
    <name type="synonym">Glycine hispida</name>
    <dbReference type="NCBI Taxonomy" id="3847"/>
    <lineage>
        <taxon>Eukaryota</taxon>
        <taxon>Viridiplantae</taxon>
        <taxon>Streptophyta</taxon>
        <taxon>Embryophyta</taxon>
        <taxon>Tracheophyta</taxon>
        <taxon>Spermatophyta</taxon>
        <taxon>Magnoliopsida</taxon>
        <taxon>eudicotyledons</taxon>
        <taxon>Gunneridae</taxon>
        <taxon>Pentapetalae</taxon>
        <taxon>rosids</taxon>
        <taxon>fabids</taxon>
        <taxon>Fabales</taxon>
        <taxon>Fabaceae</taxon>
        <taxon>Papilionoideae</taxon>
        <taxon>50 kb inversion clade</taxon>
        <taxon>NPAAA clade</taxon>
        <taxon>indigoferoid/millettioid clade</taxon>
        <taxon>Phaseoleae</taxon>
        <taxon>Glycine</taxon>
        <taxon>Glycine subgen. Soja</taxon>
    </lineage>
</organism>
<reference evidence="1" key="3">
    <citation type="submission" date="2018-07" db="EMBL/GenBank/DDBJ databases">
        <title>WGS assembly of Glycine max.</title>
        <authorList>
            <person name="Schmutz J."/>
            <person name="Cannon S."/>
            <person name="Schlueter J."/>
            <person name="Ma J."/>
            <person name="Mitros T."/>
            <person name="Nelson W."/>
            <person name="Hyten D."/>
            <person name="Song Q."/>
            <person name="Thelen J."/>
            <person name="Cheng J."/>
            <person name="Xu D."/>
            <person name="Hellsten U."/>
            <person name="May G."/>
            <person name="Yu Y."/>
            <person name="Sakurai T."/>
            <person name="Umezawa T."/>
            <person name="Bhattacharyya M."/>
            <person name="Sandhu D."/>
            <person name="Valliyodan B."/>
            <person name="Lindquist E."/>
            <person name="Peto M."/>
            <person name="Grant D."/>
            <person name="Shu S."/>
            <person name="Goodstein D."/>
            <person name="Barry K."/>
            <person name="Futrell-Griggs M."/>
            <person name="Abernathy B."/>
            <person name="Du J."/>
            <person name="Tian Z."/>
            <person name="Zhu L."/>
            <person name="Gill N."/>
            <person name="Joshi T."/>
            <person name="Libault M."/>
            <person name="Sethuraman A."/>
            <person name="Zhang X."/>
            <person name="Shinozaki K."/>
            <person name="Nguyen H."/>
            <person name="Wing R."/>
            <person name="Cregan P."/>
            <person name="Specht J."/>
            <person name="Grimwood J."/>
            <person name="Rokhsar D."/>
            <person name="Stacey G."/>
            <person name="Shoemaker R."/>
            <person name="Jackson S."/>
        </authorList>
    </citation>
    <scope>NUCLEOTIDE SEQUENCE</scope>
    <source>
        <tissue evidence="1">Callus</tissue>
    </source>
</reference>
<protein>
    <submittedName>
        <fullName evidence="1 2">Uncharacterized protein</fullName>
    </submittedName>
</protein>
<dbReference type="InParanoid" id="A0A0R0EPF4"/>
<evidence type="ECO:0000313" key="3">
    <source>
        <dbReference type="Proteomes" id="UP000008827"/>
    </source>
</evidence>
<dbReference type="Gramene" id="KRG96077">
    <property type="protein sequence ID" value="KRG96077"/>
    <property type="gene ID" value="GLYMA_19G188000"/>
</dbReference>
<reference evidence="2" key="2">
    <citation type="submission" date="2018-02" db="UniProtKB">
        <authorList>
            <consortium name="EnsemblPlants"/>
        </authorList>
    </citation>
    <scope>IDENTIFICATION</scope>
    <source>
        <strain evidence="2">Williams 82</strain>
    </source>
</reference>
<evidence type="ECO:0000313" key="2">
    <source>
        <dbReference type="EnsemblPlants" id="KRG96077"/>
    </source>
</evidence>
<evidence type="ECO:0000313" key="1">
    <source>
        <dbReference type="EMBL" id="KRG96077.1"/>
    </source>
</evidence>
<dbReference type="EMBL" id="CM000852">
    <property type="protein sequence ID" value="KRG96077.1"/>
    <property type="molecule type" value="Genomic_DNA"/>
</dbReference>
<dbReference type="PaxDb" id="3847-GLYMA19G37201.1"/>
<reference evidence="1 2" key="1">
    <citation type="journal article" date="2010" name="Nature">
        <title>Genome sequence of the palaeopolyploid soybean.</title>
        <authorList>
            <person name="Schmutz J."/>
            <person name="Cannon S.B."/>
            <person name="Schlueter J."/>
            <person name="Ma J."/>
            <person name="Mitros T."/>
            <person name="Nelson W."/>
            <person name="Hyten D.L."/>
            <person name="Song Q."/>
            <person name="Thelen J.J."/>
            <person name="Cheng J."/>
            <person name="Xu D."/>
            <person name="Hellsten U."/>
            <person name="May G.D."/>
            <person name="Yu Y."/>
            <person name="Sakurai T."/>
            <person name="Umezawa T."/>
            <person name="Bhattacharyya M.K."/>
            <person name="Sandhu D."/>
            <person name="Valliyodan B."/>
            <person name="Lindquist E."/>
            <person name="Peto M."/>
            <person name="Grant D."/>
            <person name="Shu S."/>
            <person name="Goodstein D."/>
            <person name="Barry K."/>
            <person name="Futrell-Griggs M."/>
            <person name="Abernathy B."/>
            <person name="Du J."/>
            <person name="Tian Z."/>
            <person name="Zhu L."/>
            <person name="Gill N."/>
            <person name="Joshi T."/>
            <person name="Libault M."/>
            <person name="Sethuraman A."/>
            <person name="Zhang X.-C."/>
            <person name="Shinozaki K."/>
            <person name="Nguyen H.T."/>
            <person name="Wing R.A."/>
            <person name="Cregan P."/>
            <person name="Specht J."/>
            <person name="Grimwood J."/>
            <person name="Rokhsar D."/>
            <person name="Stacey G."/>
            <person name="Shoemaker R.C."/>
            <person name="Jackson S.A."/>
        </authorList>
    </citation>
    <scope>NUCLEOTIDE SEQUENCE [LARGE SCALE GENOMIC DNA]</scope>
    <source>
        <strain evidence="2">cv. Williams 82</strain>
        <tissue evidence="1">Callus</tissue>
    </source>
</reference>
<proteinExistence type="predicted"/>